<keyword evidence="10" id="KW-0539">Nucleus</keyword>
<keyword evidence="9" id="KW-0067">ATP-binding</keyword>
<dbReference type="GO" id="GO:0016787">
    <property type="term" value="F:hydrolase activity"/>
    <property type="evidence" value="ECO:0007669"/>
    <property type="project" value="UniProtKB-KW"/>
</dbReference>
<feature type="compositionally biased region" description="Basic and acidic residues" evidence="12">
    <location>
        <begin position="1124"/>
        <end position="1137"/>
    </location>
</feature>
<dbReference type="InterPro" id="IPR001650">
    <property type="entry name" value="Helicase_C-like"/>
</dbReference>
<name>A0A1Z5KA44_FISSO</name>
<dbReference type="PROSITE" id="PS50016">
    <property type="entry name" value="ZF_PHD_2"/>
    <property type="match status" value="1"/>
</dbReference>
<dbReference type="PANTHER" id="PTHR14025">
    <property type="entry name" value="FANCONI ANEMIA GROUP M FANCM FAMILY MEMBER"/>
    <property type="match status" value="1"/>
</dbReference>
<evidence type="ECO:0000313" key="17">
    <source>
        <dbReference type="Proteomes" id="UP000198406"/>
    </source>
</evidence>
<dbReference type="EMBL" id="BDSP01000193">
    <property type="protein sequence ID" value="GAX22981.1"/>
    <property type="molecule type" value="Genomic_DNA"/>
</dbReference>
<dbReference type="GO" id="GO:0006310">
    <property type="term" value="P:DNA recombination"/>
    <property type="evidence" value="ECO:0007669"/>
    <property type="project" value="UniProtKB-ARBA"/>
</dbReference>
<dbReference type="PANTHER" id="PTHR14025:SF20">
    <property type="entry name" value="FANCONI ANEMIA GROUP M PROTEIN"/>
    <property type="match status" value="1"/>
</dbReference>
<dbReference type="FunFam" id="3.40.50.300:FF:000861">
    <property type="entry name" value="Fanconi anemia, complementation group M"/>
    <property type="match status" value="1"/>
</dbReference>
<feature type="compositionally biased region" description="Polar residues" evidence="12">
    <location>
        <begin position="121"/>
        <end position="168"/>
    </location>
</feature>
<dbReference type="GO" id="GO:0008270">
    <property type="term" value="F:zinc ion binding"/>
    <property type="evidence" value="ECO:0007669"/>
    <property type="project" value="UniProtKB-KW"/>
</dbReference>
<dbReference type="InParanoid" id="A0A1Z5KA44"/>
<dbReference type="InterPro" id="IPR027417">
    <property type="entry name" value="P-loop_NTPase"/>
</dbReference>
<dbReference type="InterPro" id="IPR001965">
    <property type="entry name" value="Znf_PHD"/>
</dbReference>
<feature type="region of interest" description="Disordered" evidence="12">
    <location>
        <begin position="1047"/>
        <end position="1071"/>
    </location>
</feature>
<dbReference type="InterPro" id="IPR044749">
    <property type="entry name" value="FANCM_DEXDc"/>
</dbReference>
<dbReference type="Proteomes" id="UP000198406">
    <property type="component" value="Unassembled WGS sequence"/>
</dbReference>
<dbReference type="PROSITE" id="PS51192">
    <property type="entry name" value="HELICASE_ATP_BIND_1"/>
    <property type="match status" value="1"/>
</dbReference>
<dbReference type="InterPro" id="IPR011011">
    <property type="entry name" value="Znf_FYVE_PHD"/>
</dbReference>
<dbReference type="GO" id="GO:0004386">
    <property type="term" value="F:helicase activity"/>
    <property type="evidence" value="ECO:0007669"/>
    <property type="project" value="UniProtKB-KW"/>
</dbReference>
<dbReference type="InterPro" id="IPR019787">
    <property type="entry name" value="Znf_PHD-finger"/>
</dbReference>
<evidence type="ECO:0000259" key="14">
    <source>
        <dbReference type="PROSITE" id="PS51192"/>
    </source>
</evidence>
<keyword evidence="4" id="KW-0547">Nucleotide-binding</keyword>
<evidence type="ECO:0000256" key="8">
    <source>
        <dbReference type="ARBA" id="ARBA00022833"/>
    </source>
</evidence>
<dbReference type="GO" id="GO:0006281">
    <property type="term" value="P:DNA repair"/>
    <property type="evidence" value="ECO:0007669"/>
    <property type="project" value="UniProtKB-ARBA"/>
</dbReference>
<feature type="region of interest" description="Disordered" evidence="12">
    <location>
        <begin position="1111"/>
        <end position="1191"/>
    </location>
</feature>
<evidence type="ECO:0000256" key="7">
    <source>
        <dbReference type="ARBA" id="ARBA00022806"/>
    </source>
</evidence>
<accession>A0A1Z5KA44</accession>
<dbReference type="GO" id="GO:0003677">
    <property type="term" value="F:DNA binding"/>
    <property type="evidence" value="ECO:0007669"/>
    <property type="project" value="InterPro"/>
</dbReference>
<evidence type="ECO:0000313" key="16">
    <source>
        <dbReference type="EMBL" id="GAX22981.1"/>
    </source>
</evidence>
<evidence type="ECO:0000256" key="9">
    <source>
        <dbReference type="ARBA" id="ARBA00022840"/>
    </source>
</evidence>
<evidence type="ECO:0000259" key="15">
    <source>
        <dbReference type="PROSITE" id="PS51194"/>
    </source>
</evidence>
<dbReference type="CDD" id="cd18801">
    <property type="entry name" value="SF2_C_FANCM_Hef"/>
    <property type="match status" value="1"/>
</dbReference>
<dbReference type="SMART" id="SM00490">
    <property type="entry name" value="HELICc"/>
    <property type="match status" value="1"/>
</dbReference>
<dbReference type="InterPro" id="IPR006935">
    <property type="entry name" value="Helicase/UvrB_N"/>
</dbReference>
<evidence type="ECO:0000256" key="1">
    <source>
        <dbReference type="ARBA" id="ARBA00004123"/>
    </source>
</evidence>
<evidence type="ECO:0000256" key="12">
    <source>
        <dbReference type="SAM" id="MobiDB-lite"/>
    </source>
</evidence>
<feature type="region of interest" description="Disordered" evidence="12">
    <location>
        <begin position="1586"/>
        <end position="1629"/>
    </location>
</feature>
<dbReference type="CDD" id="cd18033">
    <property type="entry name" value="DEXDc_FANCM"/>
    <property type="match status" value="1"/>
</dbReference>
<dbReference type="Pfam" id="PF00271">
    <property type="entry name" value="Helicase_C"/>
    <property type="match status" value="1"/>
</dbReference>
<dbReference type="InterPro" id="IPR014001">
    <property type="entry name" value="Helicase_ATP-bd"/>
</dbReference>
<comment type="caution">
    <text evidence="16">The sequence shown here is derived from an EMBL/GenBank/DDBJ whole genome shotgun (WGS) entry which is preliminary data.</text>
</comment>
<feature type="compositionally biased region" description="Low complexity" evidence="12">
    <location>
        <begin position="1154"/>
        <end position="1164"/>
    </location>
</feature>
<dbReference type="CDD" id="cd15492">
    <property type="entry name" value="PHD_BRPF_JADE_like"/>
    <property type="match status" value="1"/>
</dbReference>
<keyword evidence="6" id="KW-0378">Hydrolase</keyword>
<evidence type="ECO:0000256" key="6">
    <source>
        <dbReference type="ARBA" id="ARBA00022801"/>
    </source>
</evidence>
<protein>
    <submittedName>
        <fullName evidence="16">Fanconi anemia group M protein</fullName>
    </submittedName>
</protein>
<dbReference type="Pfam" id="PF04851">
    <property type="entry name" value="ResIII"/>
    <property type="match status" value="1"/>
</dbReference>
<evidence type="ECO:0000256" key="2">
    <source>
        <dbReference type="ARBA" id="ARBA00009889"/>
    </source>
</evidence>
<keyword evidence="5 11" id="KW-0863">Zinc-finger</keyword>
<dbReference type="Gene3D" id="3.40.50.300">
    <property type="entry name" value="P-loop containing nucleotide triphosphate hydrolases"/>
    <property type="match status" value="2"/>
</dbReference>
<organism evidence="16 17">
    <name type="scientific">Fistulifera solaris</name>
    <name type="common">Oleaginous diatom</name>
    <dbReference type="NCBI Taxonomy" id="1519565"/>
    <lineage>
        <taxon>Eukaryota</taxon>
        <taxon>Sar</taxon>
        <taxon>Stramenopiles</taxon>
        <taxon>Ochrophyta</taxon>
        <taxon>Bacillariophyta</taxon>
        <taxon>Bacillariophyceae</taxon>
        <taxon>Bacillariophycidae</taxon>
        <taxon>Naviculales</taxon>
        <taxon>Naviculaceae</taxon>
        <taxon>Fistulifera</taxon>
    </lineage>
</organism>
<feature type="compositionally biased region" description="Polar residues" evidence="12">
    <location>
        <begin position="908"/>
        <end position="920"/>
    </location>
</feature>
<dbReference type="Gene3D" id="3.30.40.10">
    <property type="entry name" value="Zinc/RING finger domain, C3HC4 (zinc finger)"/>
    <property type="match status" value="1"/>
</dbReference>
<dbReference type="GO" id="GO:0005524">
    <property type="term" value="F:ATP binding"/>
    <property type="evidence" value="ECO:0007669"/>
    <property type="project" value="UniProtKB-KW"/>
</dbReference>
<dbReference type="SUPFAM" id="SSF52540">
    <property type="entry name" value="P-loop containing nucleoside triphosphate hydrolases"/>
    <property type="match status" value="1"/>
</dbReference>
<dbReference type="InterPro" id="IPR013083">
    <property type="entry name" value="Znf_RING/FYVE/PHD"/>
</dbReference>
<dbReference type="GO" id="GO:0005634">
    <property type="term" value="C:nucleus"/>
    <property type="evidence" value="ECO:0007669"/>
    <property type="project" value="UniProtKB-SubCell"/>
</dbReference>
<proteinExistence type="inferred from homology"/>
<dbReference type="SMART" id="SM00487">
    <property type="entry name" value="DEXDc"/>
    <property type="match status" value="1"/>
</dbReference>
<gene>
    <name evidence="16" type="ORF">FisN_15Hh123</name>
</gene>
<dbReference type="SMART" id="SM00249">
    <property type="entry name" value="PHD"/>
    <property type="match status" value="1"/>
</dbReference>
<dbReference type="PROSITE" id="PS51194">
    <property type="entry name" value="HELICASE_CTER"/>
    <property type="match status" value="1"/>
</dbReference>
<feature type="compositionally biased region" description="Basic and acidic residues" evidence="12">
    <location>
        <begin position="1299"/>
        <end position="1313"/>
    </location>
</feature>
<evidence type="ECO:0000256" key="3">
    <source>
        <dbReference type="ARBA" id="ARBA00022723"/>
    </source>
</evidence>
<evidence type="ECO:0000256" key="10">
    <source>
        <dbReference type="ARBA" id="ARBA00023242"/>
    </source>
</evidence>
<keyword evidence="3" id="KW-0479">Metal-binding</keyword>
<feature type="domain" description="PHD-type" evidence="13">
    <location>
        <begin position="1334"/>
        <end position="1392"/>
    </location>
</feature>
<comment type="subcellular location">
    <subcellularLocation>
        <location evidence="1">Nucleus</location>
    </subcellularLocation>
</comment>
<feature type="domain" description="Helicase C-terminal" evidence="15">
    <location>
        <begin position="525"/>
        <end position="697"/>
    </location>
</feature>
<evidence type="ECO:0000256" key="5">
    <source>
        <dbReference type="ARBA" id="ARBA00022771"/>
    </source>
</evidence>
<evidence type="ECO:0000256" key="11">
    <source>
        <dbReference type="PROSITE-ProRule" id="PRU00146"/>
    </source>
</evidence>
<sequence length="1629" mass="181600">MSSTSLGWTCAHCTFQHHAPGERCSMCHQLRVTSKHMHDFVNGIPIPKECQTNPLFARAPVMNDVENRPPTASQKNSKVISNPYFIKKAPNQVMNSNQQSKPEQDSRTQYVLQATATSVHHPCTLQTSSTPTSSEGTQRQLPSKTNNICPIFQPRTNSSRPTSHQQRQPIPFTPGPVPLDQASSKEWIFPVDDDFPKRDYQLEISEAAIHENTLVSLPTGLGKTLIAAVVMYNYYRFFPRGKILFLAPTLPLVNQQVQACFNIMGIPETDTAVLTGKINASRRAELWNEKRVFYCTPQTIQFDLEASRCNPDYFVCVVLDEAHRATGNHSYVTIVNRLFESNAKFRLLGLSATPGKTIKDIQAVIDVLRISKIEARTEDDASIAKYIHDRAVEEVLVPNVSVAKDVERMLNDLLLVQLDRLRARGALSGNLDYQYITSHQLRKIQERLPDTSLSGIFHIATTLCDLRTKVHVNGLACVHSVMKRLLSTRQTGPMSPFLRSEEFLKVWNVVENGKDAVANNPKLMKLREILTEHFERDRAIGRSSRSIVFSQFRDSVSEIVSTLQACSPLIRPRHFIGQGNRTKGTEGQLQGMNQAEQQEVIRQFRSDVFNVLVCTSIGEEGLDIGEVDLIVNYDVVRSAIRSIQRIGRTGRKRDGRVVVLVSEGQEKKSYDSSKHSVGTLARALKSNKFKVNIGDPLFPTRPVVCEKKMAVSNSFRSSQVEGHDGAKKRGRDASLDDKMENVLSSEWKLSASQQEYMSRLTLATTVSDYPTCEKIPQDLSRRFITGRRLSFSRNDKRNNTSGRTSLILNRFESLVGTDDLGRQKSRSLPSKLPSDFKYKTFPLKVLEEEAYVDFHIVHETKKHNSTTDHEQDSFRPMSRCTERYQLSSHNLYQGASEVIEISGSACQNKSLQHSKNSPDAPTSIVPKPQPHIKRNPYASVAKTAVHSLSFTVNATDTNVRVTQKAFESNSSSANDRVKRAGSLDILVPAATKDIALPAITSNGVSKQYQSQNIDPCRAPVELATDERSPLRKESGVMVAGGLNLAANEEDQRENQEIARSSLQTNKESTSKLVVKSPIEEAIVQLNYQTSASDIAEPNDGFILPEDEFVLPSQSDCSSSSDEDSEHRATNSDLEKKTVPSTPERLAKESEFCLPSPASSCSASSTDQTVETSKRSGNTTTKTLQQCVPTPNVSEHPVIENAAQGSLTPEEQLVFKGANKYKKRRAIVDATQCEEDASVEKRSPQDPPCEELQALDQSVVGNTASNLGTPDEKIIFTKTNKYRKRRAIFEATQCIDDASVKEQSPHDTLKDTPPLRDLTNTQEPRVSCTKSPTEEIVCAICLSGDSPDEDPIVLCDGYGRSYACNVAVHTTCYSIPASFRDEDQWRCDPCDFRHKGLDNQAIVCLSCGKCDGALKRVDGNIFHHLRCAPEPFAPSSVLRRKEKDEDHDDALRQGKMDRRRAVRRFFDEEAGIDSDEDMDGDLSEEEDILAIEDEEADISGFINDTSQLGYTQDELDKLGVDANVTVAHQELDNIRARAQQFKTPILNRRMRDAKGRESVGTPDSATGLGNMHFIRSVLEHHRQGGNADEIEDEYNQMMAEASPDDEDTSPALEPSSKKVIYYESSDADEE</sequence>
<keyword evidence="8" id="KW-0862">Zinc</keyword>
<comment type="similarity">
    <text evidence="2">Belongs to the DEAD box helicase family. DEAH subfamily. FANCM sub-subfamily.</text>
</comment>
<feature type="region of interest" description="Disordered" evidence="12">
    <location>
        <begin position="121"/>
        <end position="176"/>
    </location>
</feature>
<keyword evidence="7" id="KW-0347">Helicase</keyword>
<feature type="region of interest" description="Disordered" evidence="12">
    <location>
        <begin position="1299"/>
        <end position="1325"/>
    </location>
</feature>
<feature type="domain" description="Helicase ATP-binding" evidence="14">
    <location>
        <begin position="204"/>
        <end position="372"/>
    </location>
</feature>
<dbReference type="SUPFAM" id="SSF57903">
    <property type="entry name" value="FYVE/PHD zinc finger"/>
    <property type="match status" value="1"/>
</dbReference>
<feature type="compositionally biased region" description="Polar residues" evidence="12">
    <location>
        <begin position="1057"/>
        <end position="1071"/>
    </location>
</feature>
<reference evidence="16 17" key="1">
    <citation type="journal article" date="2015" name="Plant Cell">
        <title>Oil accumulation by the oleaginous diatom Fistulifera solaris as revealed by the genome and transcriptome.</title>
        <authorList>
            <person name="Tanaka T."/>
            <person name="Maeda Y."/>
            <person name="Veluchamy A."/>
            <person name="Tanaka M."/>
            <person name="Abida H."/>
            <person name="Marechal E."/>
            <person name="Bowler C."/>
            <person name="Muto M."/>
            <person name="Sunaga Y."/>
            <person name="Tanaka M."/>
            <person name="Yoshino T."/>
            <person name="Taniguchi T."/>
            <person name="Fukuda Y."/>
            <person name="Nemoto M."/>
            <person name="Matsumoto M."/>
            <person name="Wong P.S."/>
            <person name="Aburatani S."/>
            <person name="Fujibuchi W."/>
        </authorList>
    </citation>
    <scope>NUCLEOTIDE SEQUENCE [LARGE SCALE GENOMIC DNA]</scope>
    <source>
        <strain evidence="16 17">JPCC DA0580</strain>
    </source>
</reference>
<dbReference type="OrthoDB" id="164902at2759"/>
<evidence type="ECO:0000259" key="13">
    <source>
        <dbReference type="PROSITE" id="PS50016"/>
    </source>
</evidence>
<keyword evidence="17" id="KW-1185">Reference proteome</keyword>
<evidence type="ECO:0000256" key="4">
    <source>
        <dbReference type="ARBA" id="ARBA00022741"/>
    </source>
</evidence>
<feature type="region of interest" description="Disordered" evidence="12">
    <location>
        <begin position="908"/>
        <end position="931"/>
    </location>
</feature>
<feature type="compositionally biased region" description="Polar residues" evidence="12">
    <location>
        <begin position="1165"/>
        <end position="1191"/>
    </location>
</feature>